<comment type="caution">
    <text evidence="2">The sequence shown here is derived from an EMBL/GenBank/DDBJ whole genome shotgun (WGS) entry which is preliminary data.</text>
</comment>
<dbReference type="InterPro" id="IPR025475">
    <property type="entry name" value="DUF4326"/>
</dbReference>
<name>A0A0F9CLY7_9ZZZZ</name>
<reference evidence="2" key="1">
    <citation type="journal article" date="2015" name="Nature">
        <title>Complex archaea that bridge the gap between prokaryotes and eukaryotes.</title>
        <authorList>
            <person name="Spang A."/>
            <person name="Saw J.H."/>
            <person name="Jorgensen S.L."/>
            <person name="Zaremba-Niedzwiedzka K."/>
            <person name="Martijn J."/>
            <person name="Lind A.E."/>
            <person name="van Eijk R."/>
            <person name="Schleper C."/>
            <person name="Guy L."/>
            <person name="Ettema T.J."/>
        </authorList>
    </citation>
    <scope>NUCLEOTIDE SEQUENCE</scope>
</reference>
<protein>
    <recommendedName>
        <fullName evidence="1">DUF4326 domain-containing protein</fullName>
    </recommendedName>
</protein>
<feature type="domain" description="DUF4326" evidence="1">
    <location>
        <begin position="34"/>
        <end position="116"/>
    </location>
</feature>
<sequence length="134" mass="15228">MSFRWPNCNCGLTEGCEICNPESHISFFPAPEMVVHCKMAPYDVYIGRPSKWGNPFSHRPGTLAQFQVATREEAVDRYREWIRTQPQLMSALPELQNKVLGCWCLPKKCHGNILLELLAELPEIVITIETPKGA</sequence>
<dbReference type="Pfam" id="PF14216">
    <property type="entry name" value="DUF4326"/>
    <property type="match status" value="1"/>
</dbReference>
<dbReference type="AlphaFoldDB" id="A0A0F9CLY7"/>
<evidence type="ECO:0000313" key="2">
    <source>
        <dbReference type="EMBL" id="KKL50323.1"/>
    </source>
</evidence>
<evidence type="ECO:0000259" key="1">
    <source>
        <dbReference type="Pfam" id="PF14216"/>
    </source>
</evidence>
<organism evidence="2">
    <name type="scientific">marine sediment metagenome</name>
    <dbReference type="NCBI Taxonomy" id="412755"/>
    <lineage>
        <taxon>unclassified sequences</taxon>
        <taxon>metagenomes</taxon>
        <taxon>ecological metagenomes</taxon>
    </lineage>
</organism>
<proteinExistence type="predicted"/>
<gene>
    <name evidence="2" type="ORF">LCGC14_2306600</name>
</gene>
<accession>A0A0F9CLY7</accession>
<dbReference type="EMBL" id="LAZR01032642">
    <property type="protein sequence ID" value="KKL50323.1"/>
    <property type="molecule type" value="Genomic_DNA"/>
</dbReference>